<protein>
    <submittedName>
        <fullName evidence="6">NAD(P)/FAD-dependent oxidoreductase</fullName>
        <ecNumber evidence="6">1.14.13.-</ecNumber>
    </submittedName>
</protein>
<keyword evidence="7" id="KW-1185">Reference proteome</keyword>
<dbReference type="SUPFAM" id="SSF51905">
    <property type="entry name" value="FAD/NAD(P)-binding domain"/>
    <property type="match status" value="1"/>
</dbReference>
<dbReference type="SUPFAM" id="SSF51735">
    <property type="entry name" value="NAD(P)-binding Rossmann-fold domains"/>
    <property type="match status" value="1"/>
</dbReference>
<dbReference type="InterPro" id="IPR000960">
    <property type="entry name" value="Flavin_mOase"/>
</dbReference>
<dbReference type="Proteomes" id="UP001359886">
    <property type="component" value="Unassembled WGS sequence"/>
</dbReference>
<dbReference type="InterPro" id="IPR036291">
    <property type="entry name" value="NAD(P)-bd_dom_sf"/>
</dbReference>
<dbReference type="InterPro" id="IPR020946">
    <property type="entry name" value="Flavin_mOase-like"/>
</dbReference>
<keyword evidence="2" id="KW-0285">Flavoprotein</keyword>
<dbReference type="EMBL" id="JAZHOG010000012">
    <property type="protein sequence ID" value="MEJ8569241.1"/>
    <property type="molecule type" value="Genomic_DNA"/>
</dbReference>
<dbReference type="GO" id="GO:0050661">
    <property type="term" value="F:NADP binding"/>
    <property type="evidence" value="ECO:0007669"/>
    <property type="project" value="InterPro"/>
</dbReference>
<dbReference type="GO" id="GO:0004499">
    <property type="term" value="F:N,N-dimethylaniline monooxygenase activity"/>
    <property type="evidence" value="ECO:0007669"/>
    <property type="project" value="InterPro"/>
</dbReference>
<reference evidence="6 7" key="1">
    <citation type="submission" date="2024-02" db="EMBL/GenBank/DDBJ databases">
        <title>A novel Wenzhouxiangellaceae bacterium, isolated from coastal sediments.</title>
        <authorList>
            <person name="Du Z.-J."/>
            <person name="Ye Y.-Q."/>
            <person name="Zhang X.-Y."/>
        </authorList>
    </citation>
    <scope>NUCLEOTIDE SEQUENCE [LARGE SCALE GENOMIC DNA]</scope>
    <source>
        <strain evidence="6 7">CH-27</strain>
    </source>
</reference>
<keyword evidence="5 6" id="KW-0560">Oxidoreductase</keyword>
<evidence type="ECO:0000256" key="5">
    <source>
        <dbReference type="ARBA" id="ARBA00023002"/>
    </source>
</evidence>
<dbReference type="PIRSF" id="PIRSF000332">
    <property type="entry name" value="FMO"/>
    <property type="match status" value="1"/>
</dbReference>
<evidence type="ECO:0000313" key="7">
    <source>
        <dbReference type="Proteomes" id="UP001359886"/>
    </source>
</evidence>
<evidence type="ECO:0000256" key="4">
    <source>
        <dbReference type="ARBA" id="ARBA00022857"/>
    </source>
</evidence>
<dbReference type="InterPro" id="IPR050346">
    <property type="entry name" value="FMO-like"/>
</dbReference>
<keyword evidence="4" id="KW-0521">NADP</keyword>
<dbReference type="Pfam" id="PF00743">
    <property type="entry name" value="FMO-like"/>
    <property type="match status" value="1"/>
</dbReference>
<evidence type="ECO:0000256" key="2">
    <source>
        <dbReference type="ARBA" id="ARBA00022630"/>
    </source>
</evidence>
<dbReference type="AlphaFoldDB" id="A0AAW9RNZ2"/>
<dbReference type="EC" id="1.14.13.-" evidence="6"/>
<dbReference type="GO" id="GO:0050660">
    <property type="term" value="F:flavin adenine dinucleotide binding"/>
    <property type="evidence" value="ECO:0007669"/>
    <property type="project" value="InterPro"/>
</dbReference>
<organism evidence="6 7">
    <name type="scientific">Elongatibacter sediminis</name>
    <dbReference type="NCBI Taxonomy" id="3119006"/>
    <lineage>
        <taxon>Bacteria</taxon>
        <taxon>Pseudomonadati</taxon>
        <taxon>Pseudomonadota</taxon>
        <taxon>Gammaproteobacteria</taxon>
        <taxon>Chromatiales</taxon>
        <taxon>Wenzhouxiangellaceae</taxon>
        <taxon>Elongatibacter</taxon>
    </lineage>
</organism>
<dbReference type="RefSeq" id="WP_354696566.1">
    <property type="nucleotide sequence ID" value="NZ_JAZHOG010000012.1"/>
</dbReference>
<keyword evidence="3" id="KW-0274">FAD</keyword>
<proteinExistence type="inferred from homology"/>
<evidence type="ECO:0000313" key="6">
    <source>
        <dbReference type="EMBL" id="MEJ8569241.1"/>
    </source>
</evidence>
<dbReference type="PRINTS" id="PR00370">
    <property type="entry name" value="FMOXYGENASE"/>
</dbReference>
<sequence>MASTSDPTRPTVAIIGAGIAGLCTARVLGKLGFEPTLYEKEAELGGVWAASRRYPGLTTQNPRTTYEFSDFPMPRDYPEWPSGTQVQAYLEQYAQHFGITENLELNAEVRSLEYDTERKRWNIAWAPSGSDQEAAVHERTFDYVVVCNGIFSVPMIPRFPGDERFAGQIIHTSEFNDVEAARDRNVVIIGYGKSACDAANATVGISRKTTVVARSLIWKIPKKIYNILNFKYLFLTRLGEGLFPYIRIRGFEKFLHGPGKPVRNFAMNSVEATVAKQLQLERIGLRPNKPLESIARSTVSLVTDGFYEKIQSGELGFEKAEIKNLTEDAMELSNGKTVPADLIVCGTGWNQTTPFFSAEQMKKITDERGNYRLYRSMVPVGVPQLAFNGYNSSFFSQLNAEIGAYWIAALFLGQIELPAEDEMNRRIDQRLAWMEARTDGKHSKGTNIIPFSIHQMDELLADLDAGFNPVSRLSQWLMPVTGSNYRGVTRKLMKKLQTLSGGRTQPPAAETVQGA</sequence>
<comment type="caution">
    <text evidence="6">The sequence shown here is derived from an EMBL/GenBank/DDBJ whole genome shotgun (WGS) entry which is preliminary data.</text>
</comment>
<evidence type="ECO:0000256" key="3">
    <source>
        <dbReference type="ARBA" id="ARBA00022827"/>
    </source>
</evidence>
<dbReference type="InterPro" id="IPR036188">
    <property type="entry name" value="FAD/NAD-bd_sf"/>
</dbReference>
<comment type="similarity">
    <text evidence="1">Belongs to the FMO family.</text>
</comment>
<name>A0AAW9RNZ2_9GAMM</name>
<gene>
    <name evidence="6" type="ORF">V3330_16540</name>
</gene>
<evidence type="ECO:0000256" key="1">
    <source>
        <dbReference type="ARBA" id="ARBA00009183"/>
    </source>
</evidence>
<dbReference type="PANTHER" id="PTHR23023">
    <property type="entry name" value="DIMETHYLANILINE MONOOXYGENASE"/>
    <property type="match status" value="1"/>
</dbReference>
<accession>A0AAW9RNZ2</accession>
<dbReference type="Gene3D" id="3.50.50.60">
    <property type="entry name" value="FAD/NAD(P)-binding domain"/>
    <property type="match status" value="2"/>
</dbReference>